<proteinExistence type="predicted"/>
<reference evidence="2 3" key="1">
    <citation type="submission" date="2012-09" db="EMBL/GenBank/DDBJ databases">
        <title>The Genome Sequence of Massilia timonae CCUG 45783.</title>
        <authorList>
            <consortium name="The Broad Institute Genome Sequencing Platform"/>
            <person name="Earl A."/>
            <person name="Ward D."/>
            <person name="Feldgarden M."/>
            <person name="Gevers D."/>
            <person name="Huys G."/>
            <person name="Walker B."/>
            <person name="Young S.K."/>
            <person name="Zeng Q."/>
            <person name="Gargeya S."/>
            <person name="Fitzgerald M."/>
            <person name="Haas B."/>
            <person name="Abouelleil A."/>
            <person name="Alvarado L."/>
            <person name="Arachchi H.M."/>
            <person name="Berlin A.M."/>
            <person name="Chapman S.B."/>
            <person name="Goldberg J."/>
            <person name="Griggs A."/>
            <person name="Gujja S."/>
            <person name="Hansen M."/>
            <person name="Howarth C."/>
            <person name="Imamovic A."/>
            <person name="Larimer J."/>
            <person name="McCowen C."/>
            <person name="Montmayeur A."/>
            <person name="Murphy C."/>
            <person name="Neiman D."/>
            <person name="Pearson M."/>
            <person name="Priest M."/>
            <person name="Roberts A."/>
            <person name="Saif S."/>
            <person name="Shea T."/>
            <person name="Sisk P."/>
            <person name="Sykes S."/>
            <person name="Wortman J."/>
            <person name="Nusbaum C."/>
            <person name="Birren B."/>
        </authorList>
    </citation>
    <scope>NUCLEOTIDE SEQUENCE [LARGE SCALE GENOMIC DNA]</scope>
    <source>
        <strain evidence="2 3">CCUG 45783</strain>
    </source>
</reference>
<comment type="caution">
    <text evidence="2">The sequence shown here is derived from an EMBL/GenBank/DDBJ whole genome shotgun (WGS) entry which is preliminary data.</text>
</comment>
<protein>
    <recommendedName>
        <fullName evidence="1">DUF4347 domain-containing protein</fullName>
    </recommendedName>
</protein>
<dbReference type="EMBL" id="AGZI01000050">
    <property type="protein sequence ID" value="EKU80531.1"/>
    <property type="molecule type" value="Genomic_DNA"/>
</dbReference>
<keyword evidence="3" id="KW-1185">Reference proteome</keyword>
<dbReference type="Pfam" id="PF14252">
    <property type="entry name" value="DUF4347"/>
    <property type="match status" value="1"/>
</dbReference>
<dbReference type="Proteomes" id="UP000009874">
    <property type="component" value="Unassembled WGS sequence"/>
</dbReference>
<dbReference type="PATRIC" id="fig|883126.3.peg.4098"/>
<evidence type="ECO:0000313" key="3">
    <source>
        <dbReference type="Proteomes" id="UP000009874"/>
    </source>
</evidence>
<dbReference type="InterPro" id="IPR025592">
    <property type="entry name" value="DUF4347"/>
</dbReference>
<sequence>MSTRTATVPPGNGEIAFIDTSIAGYQTLLDGLREGVEAVLIDGAHDGVAQIAAALAGRSGIEAVHIFSHGAAGVLQLGATRLTESSLAEHAADLDVLRSTLAEGADLLLYGCDVAAGTVGESFLHALSVATGADVAGSIDPSGSALLGGDWELEADTGNIETHSALTKLGSATFGGLLGISSEDFDSLGPGNIFGKAITAGDWTFSSDVDTDLAIASSAPEEFPTYLNIDENDPNDRAVALNYQQLLGPQEFRMKSTDGTNFSLESFKIGQSPESPSTVTIVAYTDSGLKVPGVAIDLANSSSNGGITYSMNANDINGRYGTLTFGSAYADIDEIRFIVSEGANLFLDNITVSPVAVDETEPRDLSEILCAGPEFRVR</sequence>
<dbReference type="RefSeq" id="WP_005669529.1">
    <property type="nucleotide sequence ID" value="NZ_JH992925.1"/>
</dbReference>
<gene>
    <name evidence="2" type="ORF">HMPREF9710_04070</name>
</gene>
<name>K9DB81_9BURK</name>
<feature type="domain" description="DUF4347" evidence="1">
    <location>
        <begin position="15"/>
        <end position="178"/>
    </location>
</feature>
<dbReference type="HOGENOM" id="CLU_731172_0_0_4"/>
<evidence type="ECO:0000313" key="2">
    <source>
        <dbReference type="EMBL" id="EKU80531.1"/>
    </source>
</evidence>
<dbReference type="OrthoDB" id="6091599at2"/>
<evidence type="ECO:0000259" key="1">
    <source>
        <dbReference type="Pfam" id="PF14252"/>
    </source>
</evidence>
<accession>K9DB81</accession>
<organism evidence="2 3">
    <name type="scientific">Massilia timonae CCUG 45783</name>
    <dbReference type="NCBI Taxonomy" id="883126"/>
    <lineage>
        <taxon>Bacteria</taxon>
        <taxon>Pseudomonadati</taxon>
        <taxon>Pseudomonadota</taxon>
        <taxon>Betaproteobacteria</taxon>
        <taxon>Burkholderiales</taxon>
        <taxon>Oxalobacteraceae</taxon>
        <taxon>Telluria group</taxon>
        <taxon>Massilia</taxon>
    </lineage>
</organism>
<dbReference type="eggNOG" id="COG2931">
    <property type="taxonomic scope" value="Bacteria"/>
</dbReference>
<dbReference type="AlphaFoldDB" id="K9DB81"/>